<dbReference type="Proteomes" id="UP000680067">
    <property type="component" value="Unassembled WGS sequence"/>
</dbReference>
<name>A0A941DN89_9BURK</name>
<sequence length="119" mass="13173">MVKTRHQLHVASALGRCVGIADDNDFIGVIGDPVALGEFDWMEDDYFENTVVNLAMFPTPDRVAQLRMLFPKLFDGGKNEIALLSGTTVSIGNLCRKDREQLASELGEFAPELKMRSTV</sequence>
<dbReference type="RefSeq" id="WP_212688431.1">
    <property type="nucleotide sequence ID" value="NZ_JAGSPN010000010.1"/>
</dbReference>
<evidence type="ECO:0000313" key="2">
    <source>
        <dbReference type="Proteomes" id="UP000680067"/>
    </source>
</evidence>
<evidence type="ECO:0000313" key="1">
    <source>
        <dbReference type="EMBL" id="MBR7783134.1"/>
    </source>
</evidence>
<keyword evidence="2" id="KW-1185">Reference proteome</keyword>
<comment type="caution">
    <text evidence="1">The sequence shown here is derived from an EMBL/GenBank/DDBJ whole genome shotgun (WGS) entry which is preliminary data.</text>
</comment>
<dbReference type="EMBL" id="JAGSPN010000010">
    <property type="protein sequence ID" value="MBR7783134.1"/>
    <property type="molecule type" value="Genomic_DNA"/>
</dbReference>
<reference evidence="1" key="1">
    <citation type="submission" date="2021-04" db="EMBL/GenBank/DDBJ databases">
        <title>novel species isolated from subtropical streams in China.</title>
        <authorList>
            <person name="Lu H."/>
        </authorList>
    </citation>
    <scope>NUCLEOTIDE SEQUENCE</scope>
    <source>
        <strain evidence="1">LFS511W</strain>
    </source>
</reference>
<accession>A0A941DN89</accession>
<dbReference type="AlphaFoldDB" id="A0A941DN89"/>
<gene>
    <name evidence="1" type="ORF">KDM89_13355</name>
</gene>
<organism evidence="1 2">
    <name type="scientific">Undibacterium luofuense</name>
    <dbReference type="NCBI Taxonomy" id="2828733"/>
    <lineage>
        <taxon>Bacteria</taxon>
        <taxon>Pseudomonadati</taxon>
        <taxon>Pseudomonadota</taxon>
        <taxon>Betaproteobacteria</taxon>
        <taxon>Burkholderiales</taxon>
        <taxon>Oxalobacteraceae</taxon>
        <taxon>Undibacterium</taxon>
    </lineage>
</organism>
<proteinExistence type="predicted"/>
<protein>
    <submittedName>
        <fullName evidence="1">Uncharacterized protein</fullName>
    </submittedName>
</protein>